<evidence type="ECO:0000256" key="5">
    <source>
        <dbReference type="SAM" id="MobiDB-lite"/>
    </source>
</evidence>
<evidence type="ECO:0000256" key="3">
    <source>
        <dbReference type="ARBA" id="ARBA00023125"/>
    </source>
</evidence>
<dbReference type="CDD" id="cd05466">
    <property type="entry name" value="PBP2_LTTR_substrate"/>
    <property type="match status" value="1"/>
</dbReference>
<dbReference type="EMBL" id="CP072943">
    <property type="protein sequence ID" value="QTX32400.1"/>
    <property type="molecule type" value="Genomic_DNA"/>
</dbReference>
<proteinExistence type="inferred from homology"/>
<dbReference type="FunFam" id="1.10.10.10:FF:000001">
    <property type="entry name" value="LysR family transcriptional regulator"/>
    <property type="match status" value="1"/>
</dbReference>
<dbReference type="Gene3D" id="1.10.10.10">
    <property type="entry name" value="Winged helix-like DNA-binding domain superfamily/Winged helix DNA-binding domain"/>
    <property type="match status" value="1"/>
</dbReference>
<dbReference type="GO" id="GO:0000976">
    <property type="term" value="F:transcription cis-regulatory region binding"/>
    <property type="evidence" value="ECO:0007669"/>
    <property type="project" value="TreeGrafter"/>
</dbReference>
<name>A0A9Q7A7Y5_9BACT</name>
<evidence type="ECO:0000259" key="6">
    <source>
        <dbReference type="PROSITE" id="PS50931"/>
    </source>
</evidence>
<gene>
    <name evidence="7" type="ORF">KAR29_00140</name>
</gene>
<feature type="compositionally biased region" description="Gly residues" evidence="5">
    <location>
        <begin position="301"/>
        <end position="310"/>
    </location>
</feature>
<dbReference type="PANTHER" id="PTHR30126">
    <property type="entry name" value="HTH-TYPE TRANSCRIPTIONAL REGULATOR"/>
    <property type="match status" value="1"/>
</dbReference>
<dbReference type="PRINTS" id="PR00039">
    <property type="entry name" value="HTHLYSR"/>
</dbReference>
<sequence>METRHLTTFLAIVERGGFTEAARRLGYSQSTVSAHIQALEEAVGAPLFDRKGRRPGLTEEGSRLRALAEEMLALEARIGALGERGREPSGALRIGAAESVTVARLGDVLALYRQSFPSVSLSLTNASCAQIVEGVLKGETDLAALIMPLVRHPDLEVAILSREAMVFVGSARTERDALLRGLATGNLEEGFLFTEQGCSYRITVESLFRRQGLVPGRVMAFSSVEAIKRCVQSDMGLSFLPRLYIEEELREGTLRELEAPPLEEVFLIQLAWRKKRPLSAAARAFIDLARERALRWDGNVPGKGGEGDGAPPGRPSSPDGNRRGAA</sequence>
<dbReference type="InterPro" id="IPR005119">
    <property type="entry name" value="LysR_subst-bd"/>
</dbReference>
<reference evidence="8" key="1">
    <citation type="submission" date="2021-04" db="EMBL/GenBank/DDBJ databases">
        <title>A novel Synergistetes isolate from a pyrite-forming mixed culture.</title>
        <authorList>
            <person name="Bunk B."/>
            <person name="Sproer C."/>
            <person name="Spring S."/>
            <person name="Pester M."/>
        </authorList>
    </citation>
    <scope>NUCLEOTIDE SEQUENCE [LARGE SCALE GENOMIC DNA]</scope>
    <source>
        <strain evidence="8">J.5.4.2-T.3.5.2</strain>
    </source>
</reference>
<evidence type="ECO:0000256" key="2">
    <source>
        <dbReference type="ARBA" id="ARBA00023015"/>
    </source>
</evidence>
<dbReference type="SUPFAM" id="SSF53850">
    <property type="entry name" value="Periplasmic binding protein-like II"/>
    <property type="match status" value="1"/>
</dbReference>
<protein>
    <submittedName>
        <fullName evidence="7">LysR family transcriptional regulator</fullName>
    </submittedName>
</protein>
<evidence type="ECO:0000313" key="8">
    <source>
        <dbReference type="Proteomes" id="UP000671879"/>
    </source>
</evidence>
<keyword evidence="4" id="KW-0804">Transcription</keyword>
<dbReference type="KEGG" id="aram:KAR29_00140"/>
<comment type="similarity">
    <text evidence="1">Belongs to the LysR transcriptional regulatory family.</text>
</comment>
<keyword evidence="2" id="KW-0805">Transcription regulation</keyword>
<dbReference type="InterPro" id="IPR036388">
    <property type="entry name" value="WH-like_DNA-bd_sf"/>
</dbReference>
<evidence type="ECO:0000313" key="7">
    <source>
        <dbReference type="EMBL" id="QTX32400.1"/>
    </source>
</evidence>
<dbReference type="Gene3D" id="3.40.190.290">
    <property type="match status" value="1"/>
</dbReference>
<dbReference type="Pfam" id="PF03466">
    <property type="entry name" value="LysR_substrate"/>
    <property type="match status" value="1"/>
</dbReference>
<accession>A0A9Q7A7Y5</accession>
<dbReference type="Proteomes" id="UP000671879">
    <property type="component" value="Chromosome"/>
</dbReference>
<dbReference type="GO" id="GO:0003700">
    <property type="term" value="F:DNA-binding transcription factor activity"/>
    <property type="evidence" value="ECO:0007669"/>
    <property type="project" value="InterPro"/>
</dbReference>
<dbReference type="AlphaFoldDB" id="A0A9Q7A7Y5"/>
<feature type="domain" description="HTH lysR-type" evidence="6">
    <location>
        <begin position="1"/>
        <end position="58"/>
    </location>
</feature>
<dbReference type="InterPro" id="IPR036390">
    <property type="entry name" value="WH_DNA-bd_sf"/>
</dbReference>
<feature type="region of interest" description="Disordered" evidence="5">
    <location>
        <begin position="297"/>
        <end position="326"/>
    </location>
</feature>
<dbReference type="InterPro" id="IPR000847">
    <property type="entry name" value="LysR_HTH_N"/>
</dbReference>
<dbReference type="Pfam" id="PF00126">
    <property type="entry name" value="HTH_1"/>
    <property type="match status" value="1"/>
</dbReference>
<dbReference type="PROSITE" id="PS50931">
    <property type="entry name" value="HTH_LYSR"/>
    <property type="match status" value="1"/>
</dbReference>
<evidence type="ECO:0000256" key="1">
    <source>
        <dbReference type="ARBA" id="ARBA00009437"/>
    </source>
</evidence>
<keyword evidence="8" id="KW-1185">Reference proteome</keyword>
<dbReference type="PANTHER" id="PTHR30126:SF100">
    <property type="entry name" value="LYSR-FAMILY TRANSCRIPTIONAL REGULATOR"/>
    <property type="match status" value="1"/>
</dbReference>
<evidence type="ECO:0000256" key="4">
    <source>
        <dbReference type="ARBA" id="ARBA00023163"/>
    </source>
</evidence>
<dbReference type="RefSeq" id="WP_274373633.1">
    <property type="nucleotide sequence ID" value="NZ_CP072943.1"/>
</dbReference>
<dbReference type="SUPFAM" id="SSF46785">
    <property type="entry name" value="Winged helix' DNA-binding domain"/>
    <property type="match status" value="1"/>
</dbReference>
<organism evidence="7 8">
    <name type="scientific">Aminithiophilus ramosus</name>
    <dbReference type="NCBI Taxonomy" id="3029084"/>
    <lineage>
        <taxon>Bacteria</taxon>
        <taxon>Thermotogati</taxon>
        <taxon>Synergistota</taxon>
        <taxon>Synergistia</taxon>
        <taxon>Synergistales</taxon>
        <taxon>Aminithiophilaceae</taxon>
        <taxon>Aminithiophilus</taxon>
    </lineage>
</organism>
<keyword evidence="3" id="KW-0238">DNA-binding</keyword>